<evidence type="ECO:0000256" key="3">
    <source>
        <dbReference type="SAM" id="MobiDB-lite"/>
    </source>
</evidence>
<dbReference type="PROSITE" id="PS50127">
    <property type="entry name" value="UBC_2"/>
    <property type="match status" value="1"/>
</dbReference>
<feature type="domain" description="UBC core" evidence="4">
    <location>
        <begin position="711"/>
        <end position="874"/>
    </location>
</feature>
<sequence length="958" mass="106341">MAAPRRLPTKFYQQDIVRRVPSSSTKDASQDVNGIIMRCWHDAEDVAPQPPDDPLNRPLQRGEVGVSFYRDSQSTESHREFDRHILPESELLLVDRTFHRGDICKRSIDDVRSGVVLNSRVNGLCEHVINGERIEGWTKLEDLSDRTYAEVGDYVAYDDWLGQVIELYDEVLVEISSGEIIRLPELGSRLSVGEKGADLLPPPASSVHNLFGLLLGNNRPSPNDTCLDVVHSVYAITWLALSQSLDPAEAESRRRPQRFWTGTDMAKLTLIRSLADLEMRVGDRVTFKDENNVPSTTHGLSTGGRLTVKTFTVTATQTFCDILWQDGTKEEGVRSTELIPYLNPDEYDCWPGDYVGWNREDDKRAVIVQSVNAAHRTASVLIPETGKIELASVLELDPHGTSDTFAMLEVPADGLGVRRGDFLFVHPEGKTNGSSMAARVPRIGEVEAWVRDFPFVDGQLAGFRKEMSELGADIARRRSSESIVEGPILRPSADNEALMWIGEVTNINLDGTVELTHPNGAVKSYPLQRLTKLYDGIDQLEDDMWDEMSEHQHHGAEHTNLWTITEEEGASEPPDSDSGDDWPDDDYDDGTEEEDETAVVEVPTVDGDGRAWPDVPLGPLEVVPGLLSSDLISSMCDGPETPQAEVAPAPVTPLAHAADRLPSPDVPKDASPSPDLDSDEPESPWKRFDVLPSAPMDHAFYTSAPAQPSKAFLGRLTKEYRVLASSLPDSILVRAYEDRTDLLRSLIIGPENTPYEDAPFVIDWMLDSNFPHSPPIAHFLSWTNGNGRVNPNLYEEGKVCLSILGTWAGDKNEIWNSARSSLLQAFVSIQGLVLVKEPWFCEPAYEKLRGTQEGIVNSRLYNEKAYVLSRGFIRRALELPPGGLEPEIEWLYHRSGRLDKVVNDTQALIQKSKSTGVADMVPPDSEEDRELAVPRLSAGGIITLDRTLTRLIGLRARS</sequence>
<accession>A0AAD7AFL2</accession>
<dbReference type="PANTHER" id="PTHR46116">
    <property type="entry name" value="(E3-INDEPENDENT) E2 UBIQUITIN-CONJUGATING ENZYME"/>
    <property type="match status" value="1"/>
</dbReference>
<keyword evidence="1" id="KW-0808">Transferase</keyword>
<evidence type="ECO:0000313" key="6">
    <source>
        <dbReference type="Proteomes" id="UP001218218"/>
    </source>
</evidence>
<feature type="region of interest" description="Disordered" evidence="3">
    <location>
        <begin position="656"/>
        <end position="689"/>
    </location>
</feature>
<protein>
    <recommendedName>
        <fullName evidence="4">UBC core domain-containing protein</fullName>
    </recommendedName>
</protein>
<dbReference type="SMART" id="SM00212">
    <property type="entry name" value="UBCc"/>
    <property type="match status" value="1"/>
</dbReference>
<reference evidence="5" key="1">
    <citation type="submission" date="2023-03" db="EMBL/GenBank/DDBJ databases">
        <title>Massive genome expansion in bonnet fungi (Mycena s.s.) driven by repeated elements and novel gene families across ecological guilds.</title>
        <authorList>
            <consortium name="Lawrence Berkeley National Laboratory"/>
            <person name="Harder C.B."/>
            <person name="Miyauchi S."/>
            <person name="Viragh M."/>
            <person name="Kuo A."/>
            <person name="Thoen E."/>
            <person name="Andreopoulos B."/>
            <person name="Lu D."/>
            <person name="Skrede I."/>
            <person name="Drula E."/>
            <person name="Henrissat B."/>
            <person name="Morin E."/>
            <person name="Kohler A."/>
            <person name="Barry K."/>
            <person name="LaButti K."/>
            <person name="Morin E."/>
            <person name="Salamov A."/>
            <person name="Lipzen A."/>
            <person name="Mereny Z."/>
            <person name="Hegedus B."/>
            <person name="Baldrian P."/>
            <person name="Stursova M."/>
            <person name="Weitz H."/>
            <person name="Taylor A."/>
            <person name="Grigoriev I.V."/>
            <person name="Nagy L.G."/>
            <person name="Martin F."/>
            <person name="Kauserud H."/>
        </authorList>
    </citation>
    <scope>NUCLEOTIDE SEQUENCE</scope>
    <source>
        <strain evidence="5">CBHHK002</strain>
    </source>
</reference>
<dbReference type="GO" id="GO:0061631">
    <property type="term" value="F:ubiquitin conjugating enzyme activity"/>
    <property type="evidence" value="ECO:0007669"/>
    <property type="project" value="TreeGrafter"/>
</dbReference>
<organism evidence="5 6">
    <name type="scientific">Mycena albidolilacea</name>
    <dbReference type="NCBI Taxonomy" id="1033008"/>
    <lineage>
        <taxon>Eukaryota</taxon>
        <taxon>Fungi</taxon>
        <taxon>Dikarya</taxon>
        <taxon>Basidiomycota</taxon>
        <taxon>Agaricomycotina</taxon>
        <taxon>Agaricomycetes</taxon>
        <taxon>Agaricomycetidae</taxon>
        <taxon>Agaricales</taxon>
        <taxon>Marasmiineae</taxon>
        <taxon>Mycenaceae</taxon>
        <taxon>Mycena</taxon>
    </lineage>
</organism>
<dbReference type="InterPro" id="IPR016135">
    <property type="entry name" value="UBQ-conjugating_enzyme/RWD"/>
</dbReference>
<keyword evidence="2" id="KW-0833">Ubl conjugation pathway</keyword>
<evidence type="ECO:0000256" key="2">
    <source>
        <dbReference type="ARBA" id="ARBA00022786"/>
    </source>
</evidence>
<dbReference type="AlphaFoldDB" id="A0AAD7AFL2"/>
<feature type="compositionally biased region" description="Acidic residues" evidence="3">
    <location>
        <begin position="567"/>
        <end position="598"/>
    </location>
</feature>
<dbReference type="EMBL" id="JARIHO010000008">
    <property type="protein sequence ID" value="KAJ7357209.1"/>
    <property type="molecule type" value="Genomic_DNA"/>
</dbReference>
<dbReference type="CDD" id="cd23837">
    <property type="entry name" value="UBCc_UBE2O"/>
    <property type="match status" value="1"/>
</dbReference>
<dbReference type="Proteomes" id="UP001218218">
    <property type="component" value="Unassembled WGS sequence"/>
</dbReference>
<dbReference type="PANTHER" id="PTHR46116:SF15">
    <property type="entry name" value="(E3-INDEPENDENT) E2 UBIQUITIN-CONJUGATING ENZYME"/>
    <property type="match status" value="1"/>
</dbReference>
<evidence type="ECO:0000256" key="1">
    <source>
        <dbReference type="ARBA" id="ARBA00022679"/>
    </source>
</evidence>
<proteinExistence type="predicted"/>
<dbReference type="InterPro" id="IPR000608">
    <property type="entry name" value="UBC"/>
</dbReference>
<gene>
    <name evidence="5" type="ORF">DFH08DRAFT_771755</name>
</gene>
<evidence type="ECO:0000313" key="5">
    <source>
        <dbReference type="EMBL" id="KAJ7357209.1"/>
    </source>
</evidence>
<feature type="region of interest" description="Disordered" evidence="3">
    <location>
        <begin position="567"/>
        <end position="616"/>
    </location>
</feature>
<dbReference type="Gene3D" id="3.10.110.10">
    <property type="entry name" value="Ubiquitin Conjugating Enzyme"/>
    <property type="match status" value="1"/>
</dbReference>
<comment type="caution">
    <text evidence="5">The sequence shown here is derived from an EMBL/GenBank/DDBJ whole genome shotgun (WGS) entry which is preliminary data.</text>
</comment>
<name>A0AAD7AFL2_9AGAR</name>
<keyword evidence="6" id="KW-1185">Reference proteome</keyword>
<evidence type="ECO:0000259" key="4">
    <source>
        <dbReference type="PROSITE" id="PS50127"/>
    </source>
</evidence>
<dbReference type="SUPFAM" id="SSF54495">
    <property type="entry name" value="UBC-like"/>
    <property type="match status" value="1"/>
</dbReference>
<dbReference type="Pfam" id="PF00179">
    <property type="entry name" value="UQ_con"/>
    <property type="match status" value="1"/>
</dbReference>